<feature type="transmembrane region" description="Helical" evidence="4">
    <location>
        <begin position="370"/>
        <end position="388"/>
    </location>
</feature>
<dbReference type="AlphaFoldDB" id="A0A6I2NJ70"/>
<comment type="similarity">
    <text evidence="1">Belongs to the glycosyltransferase 2 family.</text>
</comment>
<organism evidence="5 6">
    <name type="scientific">Parabacteroides distasonis</name>
    <dbReference type="NCBI Taxonomy" id="823"/>
    <lineage>
        <taxon>Bacteria</taxon>
        <taxon>Pseudomonadati</taxon>
        <taxon>Bacteroidota</taxon>
        <taxon>Bacteroidia</taxon>
        <taxon>Bacteroidales</taxon>
        <taxon>Tannerellaceae</taxon>
        <taxon>Parabacteroides</taxon>
    </lineage>
</organism>
<dbReference type="RefSeq" id="WP_154395660.1">
    <property type="nucleotide sequence ID" value="NZ_WKMZ01000001.1"/>
</dbReference>
<evidence type="ECO:0000313" key="6">
    <source>
        <dbReference type="Proteomes" id="UP000432516"/>
    </source>
</evidence>
<keyword evidence="2" id="KW-0328">Glycosyltransferase</keyword>
<dbReference type="GO" id="GO:0016757">
    <property type="term" value="F:glycosyltransferase activity"/>
    <property type="evidence" value="ECO:0007669"/>
    <property type="project" value="UniProtKB-KW"/>
</dbReference>
<dbReference type="Pfam" id="PF13641">
    <property type="entry name" value="Glyco_tranf_2_3"/>
    <property type="match status" value="1"/>
</dbReference>
<dbReference type="Gene3D" id="3.90.550.10">
    <property type="entry name" value="Spore Coat Polysaccharide Biosynthesis Protein SpsA, Chain A"/>
    <property type="match status" value="1"/>
</dbReference>
<dbReference type="EMBL" id="WKNE01000001">
    <property type="protein sequence ID" value="MRZ53534.1"/>
    <property type="molecule type" value="Genomic_DNA"/>
</dbReference>
<keyword evidence="3 5" id="KW-0808">Transferase</keyword>
<evidence type="ECO:0000256" key="3">
    <source>
        <dbReference type="ARBA" id="ARBA00022679"/>
    </source>
</evidence>
<dbReference type="SUPFAM" id="SSF53448">
    <property type="entry name" value="Nucleotide-diphospho-sugar transferases"/>
    <property type="match status" value="1"/>
</dbReference>
<evidence type="ECO:0000313" key="5">
    <source>
        <dbReference type="EMBL" id="MRZ53534.1"/>
    </source>
</evidence>
<dbReference type="PANTHER" id="PTHR43630:SF1">
    <property type="entry name" value="POLY-BETA-1,6-N-ACETYL-D-GLUCOSAMINE SYNTHASE"/>
    <property type="match status" value="1"/>
</dbReference>
<comment type="caution">
    <text evidence="5">The sequence shown here is derived from an EMBL/GenBank/DDBJ whole genome shotgun (WGS) entry which is preliminary data.</text>
</comment>
<name>A0A6I2NJ70_PARDI</name>
<reference evidence="5 6" key="1">
    <citation type="journal article" date="2019" name="Nat. Med.">
        <title>A library of human gut bacterial isolates paired with longitudinal multiomics data enables mechanistic microbiome research.</title>
        <authorList>
            <person name="Poyet M."/>
            <person name="Groussin M."/>
            <person name="Gibbons S.M."/>
            <person name="Avila-Pacheco J."/>
            <person name="Jiang X."/>
            <person name="Kearney S.M."/>
            <person name="Perrotta A.R."/>
            <person name="Berdy B."/>
            <person name="Zhao S."/>
            <person name="Lieberman T.D."/>
            <person name="Swanson P.K."/>
            <person name="Smith M."/>
            <person name="Roesemann S."/>
            <person name="Alexander J.E."/>
            <person name="Rich S.A."/>
            <person name="Livny J."/>
            <person name="Vlamakis H."/>
            <person name="Clish C."/>
            <person name="Bullock K."/>
            <person name="Deik A."/>
            <person name="Scott J."/>
            <person name="Pierce K.A."/>
            <person name="Xavier R.J."/>
            <person name="Alm E.J."/>
        </authorList>
    </citation>
    <scope>NUCLEOTIDE SEQUENCE [LARGE SCALE GENOMIC DNA]</scope>
    <source>
        <strain evidence="5 6">BIOML-A2</strain>
    </source>
</reference>
<evidence type="ECO:0000256" key="2">
    <source>
        <dbReference type="ARBA" id="ARBA00022676"/>
    </source>
</evidence>
<accession>A0A6I2NJ70</accession>
<feature type="transmembrane region" description="Helical" evidence="4">
    <location>
        <begin position="341"/>
        <end position="358"/>
    </location>
</feature>
<dbReference type="InterPro" id="IPR029044">
    <property type="entry name" value="Nucleotide-diphossugar_trans"/>
</dbReference>
<protein>
    <submittedName>
        <fullName evidence="5">Glycosyltransferase</fullName>
    </submittedName>
</protein>
<feature type="transmembrane region" description="Helical" evidence="4">
    <location>
        <begin position="319"/>
        <end position="335"/>
    </location>
</feature>
<gene>
    <name evidence="5" type="ORF">GKD68_02030</name>
</gene>
<keyword evidence="4" id="KW-1133">Transmembrane helix</keyword>
<evidence type="ECO:0000256" key="4">
    <source>
        <dbReference type="SAM" id="Phobius"/>
    </source>
</evidence>
<keyword evidence="4" id="KW-0472">Membrane</keyword>
<dbReference type="PANTHER" id="PTHR43630">
    <property type="entry name" value="POLY-BETA-1,6-N-ACETYL-D-GLUCOSAMINE SYNTHASE"/>
    <property type="match status" value="1"/>
</dbReference>
<evidence type="ECO:0000256" key="1">
    <source>
        <dbReference type="ARBA" id="ARBA00006739"/>
    </source>
</evidence>
<dbReference type="Proteomes" id="UP000432516">
    <property type="component" value="Unassembled WGS sequence"/>
</dbReference>
<sequence>MNKFIYLGSEWAESHEKLYLLGDSILFLLFLLGVLYLFIFAFFSLKKRKDTYPKARKRYRFAVLFPAYDEDEVILHSVEDFLRQEYPRDKYDIIVISDHMSDETNEQLRDLSAKVVKITEEKSTKTNALQKAIKYIEDKQEVYDIVVILDADNQVPTNYLDKINDAFYSGCSVVQTHRVAKNLNTDTAVLDAVSEEINNSIFRKGHVRLGFSSALIGSGMAFEYPLFQENIWKVGPIGVDKQLEKVLLSQYIYIEYLEDVLVYDEKIQGSRGFYNQRRRWLANQFSSLMSGITQLPIALLKGNWDYCDKLFQWAMPPRVILLGFIVLFSVFFTFFDWVLSIKWWFLLVLLGITFSIAVPDNLVDHRFRKALKHLPLLFILMFLNFFRLRGANKKFIHTKHSHIDKLPVKK</sequence>
<feature type="transmembrane region" description="Helical" evidence="4">
    <location>
        <begin position="25"/>
        <end position="45"/>
    </location>
</feature>
<keyword evidence="4" id="KW-0812">Transmembrane</keyword>
<proteinExistence type="inferred from homology"/>